<organism evidence="2 3">
    <name type="scientific">Ameyamaea chiangmaiensis</name>
    <dbReference type="NCBI Taxonomy" id="442969"/>
    <lineage>
        <taxon>Bacteria</taxon>
        <taxon>Pseudomonadati</taxon>
        <taxon>Pseudomonadota</taxon>
        <taxon>Alphaproteobacteria</taxon>
        <taxon>Acetobacterales</taxon>
        <taxon>Acetobacteraceae</taxon>
        <taxon>Ameyamaea</taxon>
    </lineage>
</organism>
<protein>
    <submittedName>
        <fullName evidence="2">Uncharacterized protein</fullName>
    </submittedName>
</protein>
<keyword evidence="3" id="KW-1185">Reference proteome</keyword>
<evidence type="ECO:0000313" key="3">
    <source>
        <dbReference type="Proteomes" id="UP000585665"/>
    </source>
</evidence>
<evidence type="ECO:0000313" key="2">
    <source>
        <dbReference type="EMBL" id="NVN39340.1"/>
    </source>
</evidence>
<comment type="caution">
    <text evidence="2">The sequence shown here is derived from an EMBL/GenBank/DDBJ whole genome shotgun (WGS) entry which is preliminary data.</text>
</comment>
<dbReference type="Proteomes" id="UP000585665">
    <property type="component" value="Unassembled WGS sequence"/>
</dbReference>
<evidence type="ECO:0000256" key="1">
    <source>
        <dbReference type="SAM" id="MobiDB-lite"/>
    </source>
</evidence>
<feature type="region of interest" description="Disordered" evidence="1">
    <location>
        <begin position="263"/>
        <end position="282"/>
    </location>
</feature>
<dbReference type="EMBL" id="JABXXR010000007">
    <property type="protein sequence ID" value="NVN39340.1"/>
    <property type="molecule type" value="Genomic_DNA"/>
</dbReference>
<dbReference type="RefSeq" id="WP_176612359.1">
    <property type="nucleotide sequence ID" value="NZ_JABXXR010000007.1"/>
</dbReference>
<reference evidence="2 3" key="1">
    <citation type="submission" date="2020-06" db="EMBL/GenBank/DDBJ databases">
        <title>Description of novel acetic acid bacteria.</title>
        <authorList>
            <person name="Sombolestani A."/>
        </authorList>
    </citation>
    <scope>NUCLEOTIDE SEQUENCE [LARGE SCALE GENOMIC DNA]</scope>
    <source>
        <strain evidence="2 3">LMG 27010</strain>
    </source>
</reference>
<accession>A0A850P9W7</accession>
<proteinExistence type="predicted"/>
<dbReference type="AlphaFoldDB" id="A0A850P9W7"/>
<name>A0A850P9W7_9PROT</name>
<sequence>MASFDTNALSHPYTPQPANPFEIAAQALGVKNALLDNKIRQSEYDAQMARGAAYAHHYNALTGEYDIPAVQSELGSTSAGQFGLPEAVTTLRSQQKQAIDNQDAQLSFQRHASTAATDGMGRVIADPTDANVKGYATFMSRLTPAATPQINAIAAQVVALPTKAQRVEALKGAFTAHMGQEAASRVFGTPTSVDDGQNIQTGTQASEMDGGAFTPAGVVQKQVGPESNASLVPVTMRDPTTGQMITVYRPASELRQAAGDGTFTGRRIDTAGGGAEPMAGSPSGYDEQYKTGQAVQNTLAAQQSDVTQNIATLRNLDALLAAVPKDARSRTLKEITNNVSKFGIGGKDAAGYATLAQEIDKAGTTLRKQMMDGGGGPHTNAGLADLEHITPGMEMTPTAARALTNEMLTAALYQQGRQKVAAGQKDATKVLSALADYDQNFDPRFATIQRLGPEEGREYAKSHIEDPAQYASSVYRMARAARDKGYDYGLTPQQRDRIIAAYEAQSGR</sequence>
<gene>
    <name evidence="2" type="ORF">HUK82_02005</name>
</gene>